<dbReference type="Proteomes" id="UP000626148">
    <property type="component" value="Unassembled WGS sequence"/>
</dbReference>
<dbReference type="PANTHER" id="PTHR46732:SF8">
    <property type="entry name" value="ATP-DEPENDENT PROTEASE LA (LON) DOMAIN PROTEIN"/>
    <property type="match status" value="1"/>
</dbReference>
<proteinExistence type="predicted"/>
<dbReference type="InterPro" id="IPR015947">
    <property type="entry name" value="PUA-like_sf"/>
</dbReference>
<accession>A0A918NIA3</accession>
<reference evidence="2" key="1">
    <citation type="journal article" date="2014" name="Int. J. Syst. Evol. Microbiol.">
        <title>Complete genome sequence of Corynebacterium casei LMG S-19264T (=DSM 44701T), isolated from a smear-ripened cheese.</title>
        <authorList>
            <consortium name="US DOE Joint Genome Institute (JGI-PGF)"/>
            <person name="Walter F."/>
            <person name="Albersmeier A."/>
            <person name="Kalinowski J."/>
            <person name="Ruckert C."/>
        </authorList>
    </citation>
    <scope>NUCLEOTIDE SEQUENCE</scope>
    <source>
        <strain evidence="2">KCTC 22169</strain>
    </source>
</reference>
<dbReference type="GO" id="GO:0008233">
    <property type="term" value="F:peptidase activity"/>
    <property type="evidence" value="ECO:0007669"/>
    <property type="project" value="UniProtKB-KW"/>
</dbReference>
<keyword evidence="3" id="KW-1185">Reference proteome</keyword>
<feature type="domain" description="Lon N-terminal" evidence="1">
    <location>
        <begin position="15"/>
        <end position="196"/>
    </location>
</feature>
<dbReference type="InterPro" id="IPR046336">
    <property type="entry name" value="Lon_prtase_N_sf"/>
</dbReference>
<dbReference type="GO" id="GO:0006508">
    <property type="term" value="P:proteolysis"/>
    <property type="evidence" value="ECO:0007669"/>
    <property type="project" value="UniProtKB-KW"/>
</dbReference>
<dbReference type="PANTHER" id="PTHR46732">
    <property type="entry name" value="ATP-DEPENDENT PROTEASE LA (LON) DOMAIN PROTEIN"/>
    <property type="match status" value="1"/>
</dbReference>
<dbReference type="Gene3D" id="2.30.130.40">
    <property type="entry name" value="LON domain-like"/>
    <property type="match status" value="1"/>
</dbReference>
<dbReference type="EMBL" id="BMXR01000013">
    <property type="protein sequence ID" value="GGX69527.1"/>
    <property type="molecule type" value="Genomic_DNA"/>
</dbReference>
<dbReference type="AlphaFoldDB" id="A0A918NIA3"/>
<comment type="caution">
    <text evidence="2">The sequence shown here is derived from an EMBL/GenBank/DDBJ whole genome shotgun (WGS) entry which is preliminary data.</text>
</comment>
<keyword evidence="2" id="KW-0378">Hydrolase</keyword>
<dbReference type="SUPFAM" id="SSF88697">
    <property type="entry name" value="PUA domain-like"/>
    <property type="match status" value="1"/>
</dbReference>
<name>A0A918NIA3_9GAMM</name>
<evidence type="ECO:0000313" key="2">
    <source>
        <dbReference type="EMBL" id="GGX69527.1"/>
    </source>
</evidence>
<organism evidence="2 3">
    <name type="scientific">Saccharospirillum salsuginis</name>
    <dbReference type="NCBI Taxonomy" id="418750"/>
    <lineage>
        <taxon>Bacteria</taxon>
        <taxon>Pseudomonadati</taxon>
        <taxon>Pseudomonadota</taxon>
        <taxon>Gammaproteobacteria</taxon>
        <taxon>Oceanospirillales</taxon>
        <taxon>Saccharospirillaceae</taxon>
        <taxon>Saccharospirillum</taxon>
    </lineage>
</organism>
<dbReference type="SMART" id="SM00464">
    <property type="entry name" value="LON"/>
    <property type="match status" value="1"/>
</dbReference>
<dbReference type="RefSeq" id="WP_189612328.1">
    <property type="nucleotide sequence ID" value="NZ_BMXR01000013.1"/>
</dbReference>
<sequence length="201" mass="22379">MSDASENEPQKSDTRVPLFPLGALLLPQATLPLQIFEPRYLMMVSRCTRENEGFVVTLAEPRGGQAQCGCYGKIIDFGQLDNGLLGITVEGLSRVRVTDPERDATGLWWGRIETLPESTSNRQEEQACLLRYQPLLDALMEHPYLSSQASDTLDSPRGGIHQLMVWLPLDTDIKEALLAEDDFLSRCRTLDQVLNDMAGAD</sequence>
<evidence type="ECO:0000259" key="1">
    <source>
        <dbReference type="SMART" id="SM00464"/>
    </source>
</evidence>
<protein>
    <submittedName>
        <fullName evidence="2">ATP-dependent protease</fullName>
    </submittedName>
</protein>
<keyword evidence="2" id="KW-0645">Protease</keyword>
<dbReference type="Pfam" id="PF02190">
    <property type="entry name" value="LON_substr_bdg"/>
    <property type="match status" value="1"/>
</dbReference>
<dbReference type="InterPro" id="IPR003111">
    <property type="entry name" value="Lon_prtase_N"/>
</dbReference>
<reference evidence="2" key="2">
    <citation type="submission" date="2020-09" db="EMBL/GenBank/DDBJ databases">
        <authorList>
            <person name="Sun Q."/>
            <person name="Kim S."/>
        </authorList>
    </citation>
    <scope>NUCLEOTIDE SEQUENCE</scope>
    <source>
        <strain evidence="2">KCTC 22169</strain>
    </source>
</reference>
<evidence type="ECO:0000313" key="3">
    <source>
        <dbReference type="Proteomes" id="UP000626148"/>
    </source>
</evidence>
<gene>
    <name evidence="2" type="ORF">GCM10007392_41400</name>
</gene>